<feature type="compositionally biased region" description="Basic and acidic residues" evidence="1">
    <location>
        <begin position="81"/>
        <end position="90"/>
    </location>
</feature>
<feature type="region of interest" description="Disordered" evidence="1">
    <location>
        <begin position="72"/>
        <end position="96"/>
    </location>
</feature>
<evidence type="ECO:0000313" key="3">
    <source>
        <dbReference type="Proteomes" id="UP000801492"/>
    </source>
</evidence>
<name>A0A8K0D3L2_IGNLU</name>
<reference evidence="2" key="1">
    <citation type="submission" date="2019-08" db="EMBL/GenBank/DDBJ databases">
        <title>The genome of the North American firefly Photinus pyralis.</title>
        <authorList>
            <consortium name="Photinus pyralis genome working group"/>
            <person name="Fallon T.R."/>
            <person name="Sander Lower S.E."/>
            <person name="Weng J.-K."/>
        </authorList>
    </citation>
    <scope>NUCLEOTIDE SEQUENCE</scope>
    <source>
        <strain evidence="2">TRF0915ILg1</strain>
        <tissue evidence="2">Whole body</tissue>
    </source>
</reference>
<sequence>MAEYDSKRALTLKELEAIVEELDLNAEDFIEIAYVPPDHILAIALTKHVESSKEEDFEEDSDDFVCDKNYVPSSNVSSESSNEKLADNKGKAIANV</sequence>
<comment type="caution">
    <text evidence="2">The sequence shown here is derived from an EMBL/GenBank/DDBJ whole genome shotgun (WGS) entry which is preliminary data.</text>
</comment>
<dbReference type="EMBL" id="VTPC01005141">
    <property type="protein sequence ID" value="KAF2896421.1"/>
    <property type="molecule type" value="Genomic_DNA"/>
</dbReference>
<protein>
    <submittedName>
        <fullName evidence="2">Uncharacterized protein</fullName>
    </submittedName>
</protein>
<keyword evidence="3" id="KW-1185">Reference proteome</keyword>
<dbReference type="Proteomes" id="UP000801492">
    <property type="component" value="Unassembled WGS sequence"/>
</dbReference>
<organism evidence="2 3">
    <name type="scientific">Ignelater luminosus</name>
    <name type="common">Cucubano</name>
    <name type="synonym">Pyrophorus luminosus</name>
    <dbReference type="NCBI Taxonomy" id="2038154"/>
    <lineage>
        <taxon>Eukaryota</taxon>
        <taxon>Metazoa</taxon>
        <taxon>Ecdysozoa</taxon>
        <taxon>Arthropoda</taxon>
        <taxon>Hexapoda</taxon>
        <taxon>Insecta</taxon>
        <taxon>Pterygota</taxon>
        <taxon>Neoptera</taxon>
        <taxon>Endopterygota</taxon>
        <taxon>Coleoptera</taxon>
        <taxon>Polyphaga</taxon>
        <taxon>Elateriformia</taxon>
        <taxon>Elateroidea</taxon>
        <taxon>Elateridae</taxon>
        <taxon>Agrypninae</taxon>
        <taxon>Pyrophorini</taxon>
        <taxon>Ignelater</taxon>
    </lineage>
</organism>
<dbReference type="AlphaFoldDB" id="A0A8K0D3L2"/>
<accession>A0A8K0D3L2</accession>
<proteinExistence type="predicted"/>
<evidence type="ECO:0000313" key="2">
    <source>
        <dbReference type="EMBL" id="KAF2896421.1"/>
    </source>
</evidence>
<gene>
    <name evidence="2" type="ORF">ILUMI_09755</name>
</gene>
<evidence type="ECO:0000256" key="1">
    <source>
        <dbReference type="SAM" id="MobiDB-lite"/>
    </source>
</evidence>